<dbReference type="SMART" id="SM00849">
    <property type="entry name" value="Lactamase_B"/>
    <property type="match status" value="1"/>
</dbReference>
<evidence type="ECO:0000313" key="2">
    <source>
        <dbReference type="EMBL" id="RSM44841.1"/>
    </source>
</evidence>
<dbReference type="InterPro" id="IPR001279">
    <property type="entry name" value="Metallo-B-lactamas"/>
</dbReference>
<protein>
    <submittedName>
        <fullName evidence="2">MBL fold metallo-hydrolase</fullName>
    </submittedName>
</protein>
<keyword evidence="3" id="KW-1185">Reference proteome</keyword>
<dbReference type="SUPFAM" id="SSF56281">
    <property type="entry name" value="Metallo-hydrolase/oxidoreductase"/>
    <property type="match status" value="1"/>
</dbReference>
<accession>A0A428WP37</accession>
<dbReference type="CDD" id="cd07721">
    <property type="entry name" value="yflN-like_MBL-fold"/>
    <property type="match status" value="1"/>
</dbReference>
<dbReference type="PANTHER" id="PTHR42951">
    <property type="entry name" value="METALLO-BETA-LACTAMASE DOMAIN-CONTAINING"/>
    <property type="match status" value="1"/>
</dbReference>
<dbReference type="AlphaFoldDB" id="A0A428WP37"/>
<organism evidence="2 3">
    <name type="scientific">Amycolatopsis balhimycina DSM 5908</name>
    <dbReference type="NCBI Taxonomy" id="1081091"/>
    <lineage>
        <taxon>Bacteria</taxon>
        <taxon>Bacillati</taxon>
        <taxon>Actinomycetota</taxon>
        <taxon>Actinomycetes</taxon>
        <taxon>Pseudonocardiales</taxon>
        <taxon>Pseudonocardiaceae</taxon>
        <taxon>Amycolatopsis</taxon>
    </lineage>
</organism>
<gene>
    <name evidence="2" type="ORF">DMA12_14945</name>
</gene>
<name>A0A428WP37_AMYBA</name>
<feature type="domain" description="Metallo-beta-lactamase" evidence="1">
    <location>
        <begin position="14"/>
        <end position="220"/>
    </location>
</feature>
<dbReference type="EMBL" id="QHHU01000018">
    <property type="protein sequence ID" value="RSM44841.1"/>
    <property type="molecule type" value="Genomic_DNA"/>
</dbReference>
<dbReference type="Gene3D" id="3.60.15.10">
    <property type="entry name" value="Ribonuclease Z/Hydroxyacylglutathione hydrolase-like"/>
    <property type="match status" value="1"/>
</dbReference>
<dbReference type="OrthoDB" id="2971563at2"/>
<dbReference type="InterPro" id="IPR050855">
    <property type="entry name" value="NDM-1-like"/>
</dbReference>
<keyword evidence="2" id="KW-0378">Hydrolase</keyword>
<proteinExistence type="predicted"/>
<evidence type="ECO:0000313" key="3">
    <source>
        <dbReference type="Proteomes" id="UP000286716"/>
    </source>
</evidence>
<comment type="caution">
    <text evidence="2">The sequence shown here is derived from an EMBL/GenBank/DDBJ whole genome shotgun (WGS) entry which is preliminary data.</text>
</comment>
<dbReference type="Pfam" id="PF00753">
    <property type="entry name" value="Lactamase_B"/>
    <property type="match status" value="1"/>
</dbReference>
<reference evidence="2 3" key="1">
    <citation type="submission" date="2018-05" db="EMBL/GenBank/DDBJ databases">
        <title>Evolution of GPA BGCs.</title>
        <authorList>
            <person name="Waglechner N."/>
            <person name="Wright G.D."/>
        </authorList>
    </citation>
    <scope>NUCLEOTIDE SEQUENCE [LARGE SCALE GENOMIC DNA]</scope>
    <source>
        <strain evidence="2 3">DSM 5908</strain>
    </source>
</reference>
<evidence type="ECO:0000259" key="1">
    <source>
        <dbReference type="SMART" id="SM00849"/>
    </source>
</evidence>
<dbReference type="InterPro" id="IPR036866">
    <property type="entry name" value="RibonucZ/Hydroxyglut_hydro"/>
</dbReference>
<dbReference type="PANTHER" id="PTHR42951:SF15">
    <property type="entry name" value="METALLO-BETA-LACTAMASE SUPERFAMILY PROTEIN"/>
    <property type="match status" value="1"/>
</dbReference>
<dbReference type="Proteomes" id="UP000286716">
    <property type="component" value="Unassembled WGS sequence"/>
</dbReference>
<dbReference type="GO" id="GO:0016787">
    <property type="term" value="F:hydrolase activity"/>
    <property type="evidence" value="ECO:0007669"/>
    <property type="project" value="UniProtKB-KW"/>
</dbReference>
<sequence>MLAVHTQVMGVPRVFHPTLMWDKENVVLIDTGVPGSLEEIRNQAEAAGAPYARLNHIVFTQQDIDHISGAAELLAGHPGVAVHAHEKDAPHIRGDKKLSRLTDAFMERISDRSEEEQARILRVFDNAATPVDRVLRDGDRLPFCGGVTVIHTPGHTAGHICLYHHASRTLVAGDALNILHGELVGPNEDPMAEDGVVAEDAVSALEKLTEYDIAAIITYHGGLFDAEPNKNLDEVIAHRKLYSYRR</sequence>